<dbReference type="EMBL" id="GBXM01003147">
    <property type="protein sequence ID" value="JAI05431.1"/>
    <property type="molecule type" value="Transcribed_RNA"/>
</dbReference>
<accession>A0A0E9XU89</accession>
<dbReference type="AlphaFoldDB" id="A0A0E9XU89"/>
<evidence type="ECO:0000313" key="1">
    <source>
        <dbReference type="EMBL" id="JAI05431.1"/>
    </source>
</evidence>
<reference evidence="1" key="2">
    <citation type="journal article" date="2015" name="Fish Shellfish Immunol.">
        <title>Early steps in the European eel (Anguilla anguilla)-Vibrio vulnificus interaction in the gills: Role of the RtxA13 toxin.</title>
        <authorList>
            <person name="Callol A."/>
            <person name="Pajuelo D."/>
            <person name="Ebbesson L."/>
            <person name="Teles M."/>
            <person name="MacKenzie S."/>
            <person name="Amaro C."/>
        </authorList>
    </citation>
    <scope>NUCLEOTIDE SEQUENCE</scope>
</reference>
<proteinExistence type="predicted"/>
<protein>
    <submittedName>
        <fullName evidence="1">Uncharacterized protein</fullName>
    </submittedName>
</protein>
<name>A0A0E9XU89_ANGAN</name>
<reference evidence="1" key="1">
    <citation type="submission" date="2014-11" db="EMBL/GenBank/DDBJ databases">
        <authorList>
            <person name="Amaro Gonzalez C."/>
        </authorList>
    </citation>
    <scope>NUCLEOTIDE SEQUENCE</scope>
</reference>
<sequence>MLCYHEQRKPLSVFWTATDEECCTLTTSVWAACEPTEDVHITIS</sequence>
<organism evidence="1">
    <name type="scientific">Anguilla anguilla</name>
    <name type="common">European freshwater eel</name>
    <name type="synonym">Muraena anguilla</name>
    <dbReference type="NCBI Taxonomy" id="7936"/>
    <lineage>
        <taxon>Eukaryota</taxon>
        <taxon>Metazoa</taxon>
        <taxon>Chordata</taxon>
        <taxon>Craniata</taxon>
        <taxon>Vertebrata</taxon>
        <taxon>Euteleostomi</taxon>
        <taxon>Actinopterygii</taxon>
        <taxon>Neopterygii</taxon>
        <taxon>Teleostei</taxon>
        <taxon>Anguilliformes</taxon>
        <taxon>Anguillidae</taxon>
        <taxon>Anguilla</taxon>
    </lineage>
</organism>